<dbReference type="Gene3D" id="3.30.450.40">
    <property type="match status" value="2"/>
</dbReference>
<dbReference type="AlphaFoldDB" id="A0A6M6JFQ2"/>
<proteinExistence type="predicted"/>
<gene>
    <name evidence="4" type="ORF">HOP40_05300</name>
</gene>
<evidence type="ECO:0000256" key="1">
    <source>
        <dbReference type="ARBA" id="ARBA00022801"/>
    </source>
</evidence>
<evidence type="ECO:0000259" key="3">
    <source>
        <dbReference type="SMART" id="SM00331"/>
    </source>
</evidence>
<dbReference type="InterPro" id="IPR036457">
    <property type="entry name" value="PPM-type-like_dom_sf"/>
</dbReference>
<dbReference type="SUPFAM" id="SSF81606">
    <property type="entry name" value="PP2C-like"/>
    <property type="match status" value="1"/>
</dbReference>
<dbReference type="SMART" id="SM00331">
    <property type="entry name" value="PP2C_SIG"/>
    <property type="match status" value="1"/>
</dbReference>
<dbReference type="GO" id="GO:0016791">
    <property type="term" value="F:phosphatase activity"/>
    <property type="evidence" value="ECO:0007669"/>
    <property type="project" value="TreeGrafter"/>
</dbReference>
<name>A0A6M6JFQ2_9PSEU</name>
<feature type="domain" description="GAF" evidence="2">
    <location>
        <begin position="212"/>
        <end position="372"/>
    </location>
</feature>
<feature type="domain" description="PPM-type phosphatase" evidence="3">
    <location>
        <begin position="389"/>
        <end position="613"/>
    </location>
</feature>
<accession>A0A6M6JFQ2</accession>
<organism evidence="4 5">
    <name type="scientific">Pseudonocardia broussonetiae</name>
    <dbReference type="NCBI Taxonomy" id="2736640"/>
    <lineage>
        <taxon>Bacteria</taxon>
        <taxon>Bacillati</taxon>
        <taxon>Actinomycetota</taxon>
        <taxon>Actinomycetes</taxon>
        <taxon>Pseudonocardiales</taxon>
        <taxon>Pseudonocardiaceae</taxon>
        <taxon>Pseudonocardia</taxon>
    </lineage>
</organism>
<dbReference type="InterPro" id="IPR001932">
    <property type="entry name" value="PPM-type_phosphatase-like_dom"/>
</dbReference>
<dbReference type="SUPFAM" id="SSF55781">
    <property type="entry name" value="GAF domain-like"/>
    <property type="match status" value="2"/>
</dbReference>
<dbReference type="KEGG" id="pbro:HOP40_05300"/>
<evidence type="ECO:0000259" key="2">
    <source>
        <dbReference type="SMART" id="SM00065"/>
    </source>
</evidence>
<protein>
    <submittedName>
        <fullName evidence="4">SpoIIE family protein phosphatase</fullName>
    </submittedName>
</protein>
<dbReference type="Pfam" id="PF07228">
    <property type="entry name" value="SpoIIE"/>
    <property type="match status" value="1"/>
</dbReference>
<reference evidence="4 5" key="1">
    <citation type="submission" date="2020-05" db="EMBL/GenBank/DDBJ databases">
        <authorList>
            <person name="Mo P."/>
        </authorList>
    </citation>
    <scope>NUCLEOTIDE SEQUENCE [LARGE SCALE GENOMIC DNA]</scope>
    <source>
        <strain evidence="4 5">Gen01</strain>
    </source>
</reference>
<dbReference type="InterPro" id="IPR029016">
    <property type="entry name" value="GAF-like_dom_sf"/>
</dbReference>
<dbReference type="InterPro" id="IPR052016">
    <property type="entry name" value="Bact_Sigma-Reg"/>
</dbReference>
<dbReference type="SMART" id="SM00065">
    <property type="entry name" value="GAF"/>
    <property type="match status" value="2"/>
</dbReference>
<dbReference type="InterPro" id="IPR003018">
    <property type="entry name" value="GAF"/>
</dbReference>
<dbReference type="Gene3D" id="3.60.40.10">
    <property type="entry name" value="PPM-type phosphatase domain"/>
    <property type="match status" value="1"/>
</dbReference>
<dbReference type="Pfam" id="PF01590">
    <property type="entry name" value="GAF"/>
    <property type="match status" value="1"/>
</dbReference>
<dbReference type="PANTHER" id="PTHR43156:SF2">
    <property type="entry name" value="STAGE II SPORULATION PROTEIN E"/>
    <property type="match status" value="1"/>
</dbReference>
<feature type="domain" description="GAF" evidence="2">
    <location>
        <begin position="31"/>
        <end position="177"/>
    </location>
</feature>
<evidence type="ECO:0000313" key="5">
    <source>
        <dbReference type="Proteomes" id="UP000505377"/>
    </source>
</evidence>
<evidence type="ECO:0000313" key="4">
    <source>
        <dbReference type="EMBL" id="QJY45311.1"/>
    </source>
</evidence>
<dbReference type="Proteomes" id="UP000505377">
    <property type="component" value="Chromosome"/>
</dbReference>
<dbReference type="Pfam" id="PF13185">
    <property type="entry name" value="GAF_2"/>
    <property type="match status" value="1"/>
</dbReference>
<dbReference type="PANTHER" id="PTHR43156">
    <property type="entry name" value="STAGE II SPORULATION PROTEIN E-RELATED"/>
    <property type="match status" value="1"/>
</dbReference>
<keyword evidence="1" id="KW-0378">Hydrolase</keyword>
<sequence length="614" mass="65776">MDQIALDPAVRDAVCDPARLRALEQSGLGSRSDPEMERIATRVQRWLDVPVALVSLVQPEQQVFPGFVGLPEPWASRRATPLSHSFCQHVVASAEPLIVENAPEHPLVRDNLAIPDLGVMAYAGMPLTDTEGHVLGSLCAIDTRPRPWTPGQIEALRDLAWGCSVELRLRLARFDAEQERARRDLLEGDLRTSFDQSQSMLLTAQAFTRTATVTDVRDRISELASARDVVAPSYVGISLLGPDGRLHRYDGNSGLAAADGTAGEADGTSPVYRPEADVPSAASVRLARIVHHGDRTDFDAAYPAPARRLLRDLGLHSVVAVPLTGDSGVIGSMVLGWDEPRRFDPVELLPLTTVAGFAAQALHRAELLQHRIGVAQQLQNAMLSPLPAVPGLVMAARYRSADSREHVGGDWYDAAVLPDGPSGGRAVAVSVGDVLGHNLGAATVMGQLRPMLRQACWDHAGSPPSHALAALESATAGLGLGAMGTAVLAHLRAEPTGAWTVSWTNAGHPPPVVLAPGEPPRLLEEHDHLFGVAALASSARHDHEVRLVPGSLLFLYSDGLVEQRGRDIDEGLDRLTTLLDRHRDVSCQRLVDVVVERLAADAADDVVVLALRIP</sequence>
<dbReference type="RefSeq" id="WP_172155213.1">
    <property type="nucleotide sequence ID" value="NZ_CP053564.1"/>
</dbReference>
<dbReference type="EMBL" id="CP053564">
    <property type="protein sequence ID" value="QJY45311.1"/>
    <property type="molecule type" value="Genomic_DNA"/>
</dbReference>
<keyword evidence="5" id="KW-1185">Reference proteome</keyword>